<organism evidence="1">
    <name type="scientific">Spironucleus salmonicida</name>
    <dbReference type="NCBI Taxonomy" id="348837"/>
    <lineage>
        <taxon>Eukaryota</taxon>
        <taxon>Metamonada</taxon>
        <taxon>Diplomonadida</taxon>
        <taxon>Hexamitidae</taxon>
        <taxon>Hexamitinae</taxon>
        <taxon>Spironucleus</taxon>
    </lineage>
</organism>
<reference evidence="2" key="2">
    <citation type="submission" date="2020-12" db="EMBL/GenBank/DDBJ databases">
        <title>New Spironucleus salmonicida genome in near-complete chromosomes.</title>
        <authorList>
            <person name="Xu F."/>
            <person name="Kurt Z."/>
            <person name="Jimenez-Gonzalez A."/>
            <person name="Astvaldsson A."/>
            <person name="Andersson J.O."/>
            <person name="Svard S.G."/>
        </authorList>
    </citation>
    <scope>NUCLEOTIDE SEQUENCE</scope>
    <source>
        <strain evidence="2">ATCC 50377</strain>
    </source>
</reference>
<dbReference type="KEGG" id="ssao:94294165"/>
<dbReference type="GeneID" id="94294165"/>
<proteinExistence type="predicted"/>
<name>V6LKW9_9EUKA</name>
<dbReference type="EMBL" id="KI546100">
    <property type="protein sequence ID" value="EST45197.1"/>
    <property type="molecule type" value="Genomic_DNA"/>
</dbReference>
<dbReference type="AlphaFoldDB" id="V6LKW9"/>
<dbReference type="Proteomes" id="UP000018208">
    <property type="component" value="Unassembled WGS sequence"/>
</dbReference>
<protein>
    <submittedName>
        <fullName evidence="1">Uncharacterized protein</fullName>
    </submittedName>
</protein>
<sequence length="849" mass="100586">MIGRRKTMFSVISDGQVIFSGHKYLILQNKDLIHVYNEKFISIFQLSTTDRVISTCELFIRNQSLIFTLSSGKVVLIQDVQDELIFQLSKPHIQTASFNLLIQENKVQINYIAENILYRQEYKFIQGHLSDVIQQPDLNLQLQISQQICFNDITLILADSKLYSLKDQLLYIDIAEQLFIQSDNQVLYTNNQNINQITIQNNQNSIMQVQNLEFLLDGNIYYYNQYIIMIQSNIIAFFDFPTGTFIYSAMFTGQFFVFINQLFVKQNSIIEQFYLNFFDINEYNKQHLLFQKSNKANKSFMLNKGLIDGYKQYSIIWLSQIAFTSLPQKQIVKKVEESIEISKISLLHLIIGGITQKADKQQRFTIKLQDLMQELQIALQIISDSNNNEYYFLGSIILLISLTTICALQKLEYGNVQYTQVFQKQLEQEIISMQVQNLLFKLAKFTYFNCKIRKSQEMQDLIRMINQQFKQISNDKQQNQNLIRLDLNNLNNFLLCQSQLKTNNPNFNKENLNIYKNYVNNNFNDNVQCFYESIFRSNTASEYFNQNLSDDIYTLYPELDVYRQFENKSVFFNYKLDDINFEIFNASIQTNFLQLIEQLYFNKILIQRKFKIILTPQQEQFIELILIQMKQFNHIISQFYIDNKEDIQIFNNQICEILISQRPFLTKELYNQLNSKNESKLPGKNIMDKDLQVSRQQPQQTILNKQQQYLNNLESIEIEYIKMISSNSQETADSYISLITNADFILFNQIQQPSFQGLKQYQKLKSYCINIISKVNKVEDIYLNIFTQLDCNFEDYYLLLQQCFLNICNLFMFYEPQLNNYEYDQDLIIKKASNILKISLGFNQILKYE</sequence>
<dbReference type="EMBL" id="AUWU02000001">
    <property type="protein sequence ID" value="KAH0576796.1"/>
    <property type="molecule type" value="Genomic_DNA"/>
</dbReference>
<reference evidence="1 2" key="1">
    <citation type="journal article" date="2014" name="PLoS Genet.">
        <title>The Genome of Spironucleus salmonicida Highlights a Fish Pathogen Adapted to Fluctuating Environments.</title>
        <authorList>
            <person name="Xu F."/>
            <person name="Jerlstrom-Hultqvist J."/>
            <person name="Einarsson E."/>
            <person name="Astvaldsson A."/>
            <person name="Svard S.G."/>
            <person name="Andersson J.O."/>
        </authorList>
    </citation>
    <scope>NUCLEOTIDE SEQUENCE</scope>
    <source>
        <strain evidence="2">ATCC 50377</strain>
    </source>
</reference>
<dbReference type="RefSeq" id="XP_067767569.1">
    <property type="nucleotide sequence ID" value="XM_067904087.1"/>
</dbReference>
<gene>
    <name evidence="2" type="ORF">SS50377_20142</name>
    <name evidence="1" type="ORF">SS50377_jh064</name>
</gene>
<evidence type="ECO:0000313" key="3">
    <source>
        <dbReference type="Proteomes" id="UP000018208"/>
    </source>
</evidence>
<accession>V6LKW9</accession>
<keyword evidence="3" id="KW-1185">Reference proteome</keyword>
<evidence type="ECO:0000313" key="1">
    <source>
        <dbReference type="EMBL" id="EST45197.1"/>
    </source>
</evidence>
<dbReference type="VEuPathDB" id="GiardiaDB:SS50377_20142"/>
<evidence type="ECO:0000313" key="2">
    <source>
        <dbReference type="EMBL" id="KAH0576796.1"/>
    </source>
</evidence>